<dbReference type="EMBL" id="BMCB01000010">
    <property type="protein sequence ID" value="GGA93131.1"/>
    <property type="molecule type" value="Genomic_DNA"/>
</dbReference>
<proteinExistence type="predicted"/>
<reference evidence="1" key="1">
    <citation type="journal article" date="2014" name="Int. J. Syst. Evol. Microbiol.">
        <title>Complete genome of a new Firmicutes species belonging to the dominant human colonic microbiota ('Ruminococcus bicirculans') reveals two chromosomes and a selective capacity to utilize plant glucans.</title>
        <authorList>
            <consortium name="NISC Comparative Sequencing Program"/>
            <person name="Wegmann U."/>
            <person name="Louis P."/>
            <person name="Goesmann A."/>
            <person name="Henrissat B."/>
            <person name="Duncan S.H."/>
            <person name="Flint H.J."/>
        </authorList>
    </citation>
    <scope>NUCLEOTIDE SEQUENCE</scope>
    <source>
        <strain evidence="1">CCM 4175</strain>
    </source>
</reference>
<dbReference type="AlphaFoldDB" id="A0A240C0E8"/>
<sequence>MKMNEVKILKVEQGNEFYNPEKSQNGGGYDQPIITFEYKGIQGVYEDTSCGDFGTRESVEWDGKYAQWGSMIEEENHYSEIPETDLQAILNGL</sequence>
<dbReference type="Proteomes" id="UP000243706">
    <property type="component" value="Chromosome 1"/>
</dbReference>
<evidence type="ECO:0008006" key="5">
    <source>
        <dbReference type="Google" id="ProtNLM"/>
    </source>
</evidence>
<evidence type="ECO:0000313" key="4">
    <source>
        <dbReference type="Proteomes" id="UP000652995"/>
    </source>
</evidence>
<reference evidence="4" key="3">
    <citation type="journal article" date="2019" name="Int. J. Syst. Evol. Microbiol.">
        <title>The Global Catalogue of Microorganisms (GCM) 10K type strain sequencing project: providing services to taxonomists for standard genome sequencing and annotation.</title>
        <authorList>
            <consortium name="The Broad Institute Genomics Platform"/>
            <consortium name="The Broad Institute Genome Sequencing Center for Infectious Disease"/>
            <person name="Wu L."/>
            <person name="Ma J."/>
        </authorList>
    </citation>
    <scope>NUCLEOTIDE SEQUENCE [LARGE SCALE GENOMIC DNA]</scope>
    <source>
        <strain evidence="4">CCM 4175</strain>
    </source>
</reference>
<organism evidence="2 3">
    <name type="scientific">Staphylococcus muscae</name>
    <dbReference type="NCBI Taxonomy" id="1294"/>
    <lineage>
        <taxon>Bacteria</taxon>
        <taxon>Bacillati</taxon>
        <taxon>Bacillota</taxon>
        <taxon>Bacilli</taxon>
        <taxon>Bacillales</taxon>
        <taxon>Staphylococcaceae</taxon>
        <taxon>Staphylococcus</taxon>
    </lineage>
</organism>
<evidence type="ECO:0000313" key="1">
    <source>
        <dbReference type="EMBL" id="GGA93131.1"/>
    </source>
</evidence>
<keyword evidence="4" id="KW-1185">Reference proteome</keyword>
<reference evidence="1" key="4">
    <citation type="submission" date="2024-05" db="EMBL/GenBank/DDBJ databases">
        <authorList>
            <person name="Sun Q."/>
            <person name="Sedlacek I."/>
        </authorList>
    </citation>
    <scope>NUCLEOTIDE SEQUENCE</scope>
    <source>
        <strain evidence="1">CCM 4175</strain>
    </source>
</reference>
<reference evidence="2 3" key="2">
    <citation type="submission" date="2017-06" db="EMBL/GenBank/DDBJ databases">
        <authorList>
            <consortium name="Pathogen Informatics"/>
        </authorList>
    </citation>
    <scope>NUCLEOTIDE SEQUENCE [LARGE SCALE GENOMIC DNA]</scope>
    <source>
        <strain evidence="2 3">NCTC13833</strain>
    </source>
</reference>
<dbReference type="Proteomes" id="UP000652995">
    <property type="component" value="Unassembled WGS sequence"/>
</dbReference>
<dbReference type="EMBL" id="LT906464">
    <property type="protein sequence ID" value="SNW00783.1"/>
    <property type="molecule type" value="Genomic_DNA"/>
</dbReference>
<evidence type="ECO:0000313" key="3">
    <source>
        <dbReference type="Proteomes" id="UP000243706"/>
    </source>
</evidence>
<protein>
    <recommendedName>
        <fullName evidence="5">Phage protein</fullName>
    </recommendedName>
</protein>
<evidence type="ECO:0000313" key="2">
    <source>
        <dbReference type="EMBL" id="SNW00783.1"/>
    </source>
</evidence>
<accession>A0A240C0E8</accession>
<name>A0A240C0E8_9STAP</name>
<gene>
    <name evidence="1" type="ORF">GCM10007183_16620</name>
    <name evidence="2" type="ORF">SAMEA4412661_00531</name>
</gene>